<dbReference type="GO" id="GO:0006310">
    <property type="term" value="P:DNA recombination"/>
    <property type="evidence" value="ECO:0007669"/>
    <property type="project" value="InterPro"/>
</dbReference>
<dbReference type="PROSITE" id="PS50160">
    <property type="entry name" value="DNA_LIGASE_A3"/>
    <property type="match status" value="1"/>
</dbReference>
<dbReference type="Gene3D" id="3.90.920.10">
    <property type="entry name" value="DNA primase, PRIM domain"/>
    <property type="match status" value="1"/>
</dbReference>
<evidence type="ECO:0000313" key="9">
    <source>
        <dbReference type="Proteomes" id="UP000287866"/>
    </source>
</evidence>
<evidence type="ECO:0000256" key="1">
    <source>
        <dbReference type="ARBA" id="ARBA00012727"/>
    </source>
</evidence>
<dbReference type="RefSeq" id="WP_165566364.1">
    <property type="nucleotide sequence ID" value="NZ_SAYU02000014.1"/>
</dbReference>
<evidence type="ECO:0000256" key="6">
    <source>
        <dbReference type="SAM" id="MobiDB-lite"/>
    </source>
</evidence>
<evidence type="ECO:0000256" key="2">
    <source>
        <dbReference type="ARBA" id="ARBA00022598"/>
    </source>
</evidence>
<dbReference type="SUPFAM" id="SSF50249">
    <property type="entry name" value="Nucleic acid-binding proteins"/>
    <property type="match status" value="1"/>
</dbReference>
<feature type="region of interest" description="Disordered" evidence="6">
    <location>
        <begin position="316"/>
        <end position="346"/>
    </location>
</feature>
<proteinExistence type="inferred from homology"/>
<comment type="similarity">
    <text evidence="4">In the C-terminal section; belongs to the ATP-dependent DNA ligase family.</text>
</comment>
<dbReference type="PANTHER" id="PTHR42705:SF3">
    <property type="entry name" value="ATP-DEPENDENT DNA LIGASE"/>
    <property type="match status" value="1"/>
</dbReference>
<evidence type="ECO:0000259" key="7">
    <source>
        <dbReference type="PROSITE" id="PS50160"/>
    </source>
</evidence>
<gene>
    <name evidence="8" type="ORF">EPD83_006445</name>
</gene>
<dbReference type="Proteomes" id="UP000287866">
    <property type="component" value="Unassembled WGS sequence"/>
</dbReference>
<protein>
    <recommendedName>
        <fullName evidence="1">DNA ligase (ATP)</fullName>
        <ecNumber evidence="1">6.5.1.1</ecNumber>
    </recommendedName>
</protein>
<dbReference type="InterPro" id="IPR012310">
    <property type="entry name" value="DNA_ligase_ATP-dep_cent"/>
</dbReference>
<dbReference type="GO" id="GO:0006281">
    <property type="term" value="P:DNA repair"/>
    <property type="evidence" value="ECO:0007669"/>
    <property type="project" value="InterPro"/>
</dbReference>
<dbReference type="InterPro" id="IPR052171">
    <property type="entry name" value="NHEJ_LigD"/>
</dbReference>
<name>A0A8T6R634_9MICO</name>
<dbReference type="Pfam" id="PF21686">
    <property type="entry name" value="LigD_Prim-Pol"/>
    <property type="match status" value="1"/>
</dbReference>
<comment type="similarity">
    <text evidence="5">In the N-terminal section; belongs to the LigD polymerase family.</text>
</comment>
<sequence length="729" mass="81077">MADAQIVEVDGPDGVREVRLSSPDRVMWPDAGITKGDLAGYVMAVGDVLVRHIGDRPVTLQRFPEGIEGEEFYQKNPPKGMPDWVRTTRCRYPSGRRHDQIVVDEVATAVWAVQMNAVTFHPWPVRTDDNDDPDELRIDLDPQPGRTFSDAVEAAQALRELMAEIGLTAWAKTSGNRGVHVYARVAPTREFLDVRHGVIGIARELERRLPDLVTSSWWKEERGERVFVDFNQACRDRTIASAYSPRPLPGAPVSMPVTWEELPTVAPGDFTVLTVPDVLEDREDAWAGIDDAVGDVDAAIALWDRDVAERGLGELNFPPDYPKMPGEPPRVQPSKRRQDKADDEYMAPKAERDAALREEWGMPVVPPVSPMLAKPVKGLEAKALTDVEVVYEPKWDGFRSIVFRSGDRVEIGSRNEKPMTRYFPEVVEAALANLPERCVVDGEIIVVRPGEDRLDFDLLSQRIHPAASRVTRLSHETPARFVAFDLLALGDDDLTGRPFAERRRLLEEALADAQAPVHLTPATTDRDVAADWFTAFEGAGLDGLVAKPVDGVYEPDKRTMLKIKHERTADCVVAGYRVHKSGPDVIGSLLLGIHDGNGDLLSVGVIGAFPMARRKELFEELQPLVTDFDEHPWAWAKQEEGTRTPQNAAGSRWAAGKDLSFTPLRPERVVEVRYDHMEGVRFRHTAQFVRWRPDKDPADCTYDQLDEPVSYDLSAVLDGGVADTVGGGS</sequence>
<reference evidence="8" key="1">
    <citation type="submission" date="2020-03" db="EMBL/GenBank/DDBJ databases">
        <title>Phycicoccus flavus sp. nov., a novel endophytic actinobacterium isolated from branch of Kandelia candel.</title>
        <authorList>
            <person name="Tuo L."/>
        </authorList>
    </citation>
    <scope>NUCLEOTIDE SEQUENCE</scope>
    <source>
        <strain evidence="8">CMS6Z-2</strain>
    </source>
</reference>
<evidence type="ECO:0000256" key="5">
    <source>
        <dbReference type="ARBA" id="ARBA00049990"/>
    </source>
</evidence>
<dbReference type="NCBIfam" id="TIGR02778">
    <property type="entry name" value="ligD_pol"/>
    <property type="match status" value="1"/>
</dbReference>
<organism evidence="8 9">
    <name type="scientific">Phycicoccus flavus</name>
    <dbReference type="NCBI Taxonomy" id="2502783"/>
    <lineage>
        <taxon>Bacteria</taxon>
        <taxon>Bacillati</taxon>
        <taxon>Actinomycetota</taxon>
        <taxon>Actinomycetes</taxon>
        <taxon>Micrococcales</taxon>
        <taxon>Intrasporangiaceae</taxon>
        <taxon>Phycicoccus</taxon>
    </lineage>
</organism>
<dbReference type="EMBL" id="SAYU02000014">
    <property type="protein sequence ID" value="NHA67691.1"/>
    <property type="molecule type" value="Genomic_DNA"/>
</dbReference>
<dbReference type="CDD" id="cd07970">
    <property type="entry name" value="OBF_DNA_ligase_LigC"/>
    <property type="match status" value="1"/>
</dbReference>
<dbReference type="InterPro" id="IPR014145">
    <property type="entry name" value="LigD_pol_dom"/>
</dbReference>
<dbReference type="SUPFAM" id="SSF56091">
    <property type="entry name" value="DNA ligase/mRNA capping enzyme, catalytic domain"/>
    <property type="match status" value="1"/>
</dbReference>
<dbReference type="InterPro" id="IPR012340">
    <property type="entry name" value="NA-bd_OB-fold"/>
</dbReference>
<feature type="domain" description="ATP-dependent DNA ligase family profile" evidence="7">
    <location>
        <begin position="481"/>
        <end position="598"/>
    </location>
</feature>
<evidence type="ECO:0000256" key="3">
    <source>
        <dbReference type="ARBA" id="ARBA00034003"/>
    </source>
</evidence>
<dbReference type="Gene3D" id="3.30.470.30">
    <property type="entry name" value="DNA ligase/mRNA capping enzyme"/>
    <property type="match status" value="1"/>
</dbReference>
<dbReference type="CDD" id="cd07905">
    <property type="entry name" value="Adenylation_DNA_ligase_LigC"/>
    <property type="match status" value="1"/>
</dbReference>
<feature type="compositionally biased region" description="Pro residues" evidence="6">
    <location>
        <begin position="319"/>
        <end position="331"/>
    </location>
</feature>
<dbReference type="NCBIfam" id="NF006078">
    <property type="entry name" value="PRK08224.1"/>
    <property type="match status" value="1"/>
</dbReference>
<comment type="caution">
    <text evidence="8">The sequence shown here is derived from an EMBL/GenBank/DDBJ whole genome shotgun (WGS) entry which is preliminary data.</text>
</comment>
<dbReference type="CDD" id="cd04865">
    <property type="entry name" value="LigD_Pol_like_2"/>
    <property type="match status" value="1"/>
</dbReference>
<dbReference type="InterPro" id="IPR044119">
    <property type="entry name" value="Adenylation_LigC-like"/>
</dbReference>
<evidence type="ECO:0000256" key="4">
    <source>
        <dbReference type="ARBA" id="ARBA00049981"/>
    </source>
</evidence>
<dbReference type="GO" id="GO:0003910">
    <property type="term" value="F:DNA ligase (ATP) activity"/>
    <property type="evidence" value="ECO:0007669"/>
    <property type="project" value="UniProtKB-EC"/>
</dbReference>
<dbReference type="AlphaFoldDB" id="A0A8T6R634"/>
<comment type="catalytic activity">
    <reaction evidence="3">
        <text>ATP + (deoxyribonucleotide)n-3'-hydroxyl + 5'-phospho-(deoxyribonucleotide)m = (deoxyribonucleotide)n+m + AMP + diphosphate.</text>
        <dbReference type="EC" id="6.5.1.1"/>
    </reaction>
</comment>
<dbReference type="Gene3D" id="2.40.50.140">
    <property type="entry name" value="Nucleic acid-binding proteins"/>
    <property type="match status" value="1"/>
</dbReference>
<evidence type="ECO:0000313" key="8">
    <source>
        <dbReference type="EMBL" id="NHA67691.1"/>
    </source>
</evidence>
<dbReference type="PANTHER" id="PTHR42705">
    <property type="entry name" value="BIFUNCTIONAL NON-HOMOLOGOUS END JOINING PROTEIN LIGD"/>
    <property type="match status" value="1"/>
</dbReference>
<dbReference type="GO" id="GO:0005524">
    <property type="term" value="F:ATP binding"/>
    <property type="evidence" value="ECO:0007669"/>
    <property type="project" value="InterPro"/>
</dbReference>
<dbReference type="InterPro" id="IPR044117">
    <property type="entry name" value="OBF_LigC-like"/>
</dbReference>
<keyword evidence="2 8" id="KW-0436">Ligase</keyword>
<accession>A0A8T6R634</accession>
<dbReference type="EC" id="6.5.1.1" evidence="1"/>
<keyword evidence="9" id="KW-1185">Reference proteome</keyword>
<dbReference type="Pfam" id="PF01068">
    <property type="entry name" value="DNA_ligase_A_M"/>
    <property type="match status" value="1"/>
</dbReference>
<dbReference type="InterPro" id="IPR012309">
    <property type="entry name" value="DNA_ligase_ATP-dep_C"/>
</dbReference>
<dbReference type="Pfam" id="PF04679">
    <property type="entry name" value="DNA_ligase_A_C"/>
    <property type="match status" value="1"/>
</dbReference>